<proteinExistence type="inferred from homology"/>
<dbReference type="GO" id="GO:0005524">
    <property type="term" value="F:ATP binding"/>
    <property type="evidence" value="ECO:0007669"/>
    <property type="project" value="UniProtKB-KW"/>
</dbReference>
<name>A0A9D2B194_9GAMM</name>
<feature type="binding site" evidence="9">
    <location>
        <position position="98"/>
    </location>
    <ligand>
        <name>ATP</name>
        <dbReference type="ChEBI" id="CHEBI:30616"/>
    </ligand>
</feature>
<dbReference type="EMBL" id="DXEV01000089">
    <property type="protein sequence ID" value="HIX56741.1"/>
    <property type="molecule type" value="Genomic_DNA"/>
</dbReference>
<dbReference type="PANTHER" id="PTHR21342:SF1">
    <property type="entry name" value="PHOSPHOPANTETHEINE ADENYLYLTRANSFERASE"/>
    <property type="match status" value="1"/>
</dbReference>
<comment type="cofactor">
    <cofactor evidence="9">
        <name>Mg(2+)</name>
        <dbReference type="ChEBI" id="CHEBI:18420"/>
    </cofactor>
</comment>
<keyword evidence="2 9" id="KW-0808">Transferase</keyword>
<evidence type="ECO:0000256" key="1">
    <source>
        <dbReference type="ARBA" id="ARBA00022490"/>
    </source>
</evidence>
<comment type="caution">
    <text evidence="11">The sequence shown here is derived from an EMBL/GenBank/DDBJ whole genome shotgun (WGS) entry which is preliminary data.</text>
</comment>
<reference evidence="11" key="1">
    <citation type="journal article" date="2021" name="PeerJ">
        <title>Extensive microbial diversity within the chicken gut microbiome revealed by metagenomics and culture.</title>
        <authorList>
            <person name="Gilroy R."/>
            <person name="Ravi A."/>
            <person name="Getino M."/>
            <person name="Pursley I."/>
            <person name="Horton D.L."/>
            <person name="Alikhan N.F."/>
            <person name="Baker D."/>
            <person name="Gharbi K."/>
            <person name="Hall N."/>
            <person name="Watson M."/>
            <person name="Adriaenssens E.M."/>
            <person name="Foster-Nyarko E."/>
            <person name="Jarju S."/>
            <person name="Secka A."/>
            <person name="Antonio M."/>
            <person name="Oren A."/>
            <person name="Chaudhuri R.R."/>
            <person name="La Ragione R."/>
            <person name="Hildebrand F."/>
            <person name="Pallen M.J."/>
        </authorList>
    </citation>
    <scope>NUCLEOTIDE SEQUENCE</scope>
    <source>
        <strain evidence="11">USASDec5-558</strain>
    </source>
</reference>
<accession>A0A9D2B194</accession>
<evidence type="ECO:0000313" key="11">
    <source>
        <dbReference type="EMBL" id="HIX56741.1"/>
    </source>
</evidence>
<dbReference type="InterPro" id="IPR001980">
    <property type="entry name" value="PPAT"/>
</dbReference>
<feature type="binding site" evidence="9">
    <location>
        <position position="73"/>
    </location>
    <ligand>
        <name>substrate</name>
    </ligand>
</feature>
<dbReference type="EC" id="2.7.7.3" evidence="9"/>
<dbReference type="Gene3D" id="3.40.50.620">
    <property type="entry name" value="HUPs"/>
    <property type="match status" value="1"/>
</dbReference>
<feature type="binding site" evidence="9">
    <location>
        <position position="17"/>
    </location>
    <ligand>
        <name>ATP</name>
        <dbReference type="ChEBI" id="CHEBI:30616"/>
    </ligand>
</feature>
<keyword evidence="6 9" id="KW-0460">Magnesium</keyword>
<evidence type="ECO:0000256" key="9">
    <source>
        <dbReference type="HAMAP-Rule" id="MF_00151"/>
    </source>
</evidence>
<keyword evidence="5 9" id="KW-0067">ATP-binding</keyword>
<dbReference type="Pfam" id="PF01467">
    <property type="entry name" value="CTP_transf_like"/>
    <property type="match status" value="1"/>
</dbReference>
<dbReference type="HAMAP" id="MF_00151">
    <property type="entry name" value="PPAT_bact"/>
    <property type="match status" value="1"/>
</dbReference>
<evidence type="ECO:0000256" key="3">
    <source>
        <dbReference type="ARBA" id="ARBA00022695"/>
    </source>
</evidence>
<comment type="similarity">
    <text evidence="9">Belongs to the bacterial CoaD family.</text>
</comment>
<keyword evidence="4 9" id="KW-0547">Nucleotide-binding</keyword>
<dbReference type="SUPFAM" id="SSF52374">
    <property type="entry name" value="Nucleotidylyl transferase"/>
    <property type="match status" value="1"/>
</dbReference>
<feature type="binding site" evidence="9">
    <location>
        <begin position="88"/>
        <end position="90"/>
    </location>
    <ligand>
        <name>ATP</name>
        <dbReference type="ChEBI" id="CHEBI:30616"/>
    </ligand>
</feature>
<keyword evidence="1 9" id="KW-0963">Cytoplasm</keyword>
<comment type="subcellular location">
    <subcellularLocation>
        <location evidence="9">Cytoplasm</location>
    </subcellularLocation>
</comment>
<dbReference type="InterPro" id="IPR004821">
    <property type="entry name" value="Cyt_trans-like"/>
</dbReference>
<sequence>MNIAVFPGTFDPATLGHYDIIQRSSKLFDEVIVAVADSPLKHPLFTLDERVSLLKDCCKLLSNVKVIGFSGMLPDFIRAQHANVLIRGIRTVADYDYEMQLTGMYRIALPQLEIVMLPTNGNLAFISSSLVRDIIVHRGDISPFVPHNITTAIQKIYEQQDKQEPKA</sequence>
<dbReference type="NCBIfam" id="TIGR00125">
    <property type="entry name" value="cyt_tran_rel"/>
    <property type="match status" value="1"/>
</dbReference>
<dbReference type="Proteomes" id="UP000886829">
    <property type="component" value="Unassembled WGS sequence"/>
</dbReference>
<keyword evidence="3 9" id="KW-0548">Nucleotidyltransferase</keyword>
<dbReference type="GO" id="GO:0004595">
    <property type="term" value="F:pantetheine-phosphate adenylyltransferase activity"/>
    <property type="evidence" value="ECO:0007669"/>
    <property type="project" value="UniProtKB-UniRule"/>
</dbReference>
<organism evidence="11 12">
    <name type="scientific">Candidatus Anaerobiospirillum pullistercoris</name>
    <dbReference type="NCBI Taxonomy" id="2838452"/>
    <lineage>
        <taxon>Bacteria</taxon>
        <taxon>Pseudomonadati</taxon>
        <taxon>Pseudomonadota</taxon>
        <taxon>Gammaproteobacteria</taxon>
        <taxon>Aeromonadales</taxon>
        <taxon>Succinivibrionaceae</taxon>
        <taxon>Anaerobiospirillum</taxon>
    </lineage>
</organism>
<feature type="binding site" evidence="9">
    <location>
        <position position="87"/>
    </location>
    <ligand>
        <name>substrate</name>
    </ligand>
</feature>
<evidence type="ECO:0000259" key="10">
    <source>
        <dbReference type="Pfam" id="PF01467"/>
    </source>
</evidence>
<comment type="function">
    <text evidence="9">Reversibly transfers an adenylyl group from ATP to 4'-phosphopantetheine, yielding dephospho-CoA (dPCoA) and pyrophosphate.</text>
</comment>
<reference evidence="11" key="2">
    <citation type="submission" date="2021-04" db="EMBL/GenBank/DDBJ databases">
        <authorList>
            <person name="Gilroy R."/>
        </authorList>
    </citation>
    <scope>NUCLEOTIDE SEQUENCE</scope>
    <source>
        <strain evidence="11">USASDec5-558</strain>
    </source>
</reference>
<dbReference type="GO" id="GO:0015937">
    <property type="term" value="P:coenzyme A biosynthetic process"/>
    <property type="evidence" value="ECO:0007669"/>
    <property type="project" value="UniProtKB-UniRule"/>
</dbReference>
<evidence type="ECO:0000256" key="4">
    <source>
        <dbReference type="ARBA" id="ARBA00022741"/>
    </source>
</evidence>
<dbReference type="GO" id="GO:0005737">
    <property type="term" value="C:cytoplasm"/>
    <property type="evidence" value="ECO:0007669"/>
    <property type="project" value="UniProtKB-SubCell"/>
</dbReference>
<gene>
    <name evidence="9 11" type="primary">coaD</name>
    <name evidence="11" type="ORF">H9850_04625</name>
</gene>
<feature type="site" description="Transition state stabilizer" evidence="9">
    <location>
        <position position="17"/>
    </location>
</feature>
<keyword evidence="7 9" id="KW-0173">Coenzyme A biosynthesis</keyword>
<protein>
    <recommendedName>
        <fullName evidence="9">Phosphopantetheine adenylyltransferase</fullName>
        <ecNumber evidence="9">2.7.7.3</ecNumber>
    </recommendedName>
    <alternativeName>
        <fullName evidence="9">Dephospho-CoA pyrophosphorylase</fullName>
    </alternativeName>
    <alternativeName>
        <fullName evidence="9">Pantetheine-phosphate adenylyltransferase</fullName>
        <shortName evidence="9">PPAT</shortName>
    </alternativeName>
</protein>
<comment type="pathway">
    <text evidence="9">Cofactor biosynthesis; coenzyme A biosynthesis; CoA from (R)-pantothenate: step 4/5.</text>
</comment>
<feature type="binding site" evidence="9">
    <location>
        <begin position="123"/>
        <end position="129"/>
    </location>
    <ligand>
        <name>ATP</name>
        <dbReference type="ChEBI" id="CHEBI:30616"/>
    </ligand>
</feature>
<dbReference type="CDD" id="cd02163">
    <property type="entry name" value="PPAT"/>
    <property type="match status" value="1"/>
</dbReference>
<dbReference type="PRINTS" id="PR01020">
    <property type="entry name" value="LPSBIOSNTHSS"/>
</dbReference>
<dbReference type="InterPro" id="IPR014729">
    <property type="entry name" value="Rossmann-like_a/b/a_fold"/>
</dbReference>
<evidence type="ECO:0000256" key="7">
    <source>
        <dbReference type="ARBA" id="ARBA00022993"/>
    </source>
</evidence>
<evidence type="ECO:0000256" key="6">
    <source>
        <dbReference type="ARBA" id="ARBA00022842"/>
    </source>
</evidence>
<evidence type="ECO:0000256" key="5">
    <source>
        <dbReference type="ARBA" id="ARBA00022840"/>
    </source>
</evidence>
<feature type="domain" description="Cytidyltransferase-like" evidence="10">
    <location>
        <begin position="5"/>
        <end position="133"/>
    </location>
</feature>
<feature type="binding site" evidence="9">
    <location>
        <position position="9"/>
    </location>
    <ligand>
        <name>substrate</name>
    </ligand>
</feature>
<evidence type="ECO:0000256" key="2">
    <source>
        <dbReference type="ARBA" id="ARBA00022679"/>
    </source>
</evidence>
<comment type="catalytic activity">
    <reaction evidence="8 9">
        <text>(R)-4'-phosphopantetheine + ATP + H(+) = 3'-dephospho-CoA + diphosphate</text>
        <dbReference type="Rhea" id="RHEA:19801"/>
        <dbReference type="ChEBI" id="CHEBI:15378"/>
        <dbReference type="ChEBI" id="CHEBI:30616"/>
        <dbReference type="ChEBI" id="CHEBI:33019"/>
        <dbReference type="ChEBI" id="CHEBI:57328"/>
        <dbReference type="ChEBI" id="CHEBI:61723"/>
        <dbReference type="EC" id="2.7.7.3"/>
    </reaction>
</comment>
<dbReference type="AlphaFoldDB" id="A0A9D2B194"/>
<dbReference type="PANTHER" id="PTHR21342">
    <property type="entry name" value="PHOSPHOPANTETHEINE ADENYLYLTRANSFERASE"/>
    <property type="match status" value="1"/>
</dbReference>
<feature type="binding site" evidence="9">
    <location>
        <position position="41"/>
    </location>
    <ligand>
        <name>substrate</name>
    </ligand>
</feature>
<evidence type="ECO:0000256" key="8">
    <source>
        <dbReference type="ARBA" id="ARBA00029346"/>
    </source>
</evidence>
<comment type="subunit">
    <text evidence="9">Homohexamer.</text>
</comment>
<evidence type="ECO:0000313" key="12">
    <source>
        <dbReference type="Proteomes" id="UP000886829"/>
    </source>
</evidence>
<feature type="binding site" evidence="9">
    <location>
        <begin position="9"/>
        <end position="10"/>
    </location>
    <ligand>
        <name>ATP</name>
        <dbReference type="ChEBI" id="CHEBI:30616"/>
    </ligand>
</feature>
<dbReference type="NCBIfam" id="TIGR01510">
    <property type="entry name" value="coaD_prev_kdtB"/>
    <property type="match status" value="1"/>
</dbReference>